<sequence length="54" mass="6143">MKKTKFSSTQSGNRLLEVGNRTSETRVEQSRDRLLEAGNEETEVFVKSRSQLPS</sequence>
<feature type="compositionally biased region" description="Polar residues" evidence="1">
    <location>
        <begin position="1"/>
        <end position="13"/>
    </location>
</feature>
<dbReference type="Proteomes" id="UP000255213">
    <property type="component" value="Unassembled WGS sequence"/>
</dbReference>
<accession>A0A380IFH4</accession>
<name>A0A380IFH4_STRAI</name>
<evidence type="ECO:0000256" key="1">
    <source>
        <dbReference type="SAM" id="MobiDB-lite"/>
    </source>
</evidence>
<organism evidence="2 3">
    <name type="scientific">Streptococcus acidominimus</name>
    <dbReference type="NCBI Taxonomy" id="1326"/>
    <lineage>
        <taxon>Bacteria</taxon>
        <taxon>Bacillati</taxon>
        <taxon>Bacillota</taxon>
        <taxon>Bacilli</taxon>
        <taxon>Lactobacillales</taxon>
        <taxon>Streptococcaceae</taxon>
        <taxon>Streptococcus</taxon>
    </lineage>
</organism>
<dbReference type="EMBL" id="UHEN01000001">
    <property type="protein sequence ID" value="SUN07831.1"/>
    <property type="molecule type" value="Genomic_DNA"/>
</dbReference>
<reference evidence="2 3" key="1">
    <citation type="submission" date="2018-06" db="EMBL/GenBank/DDBJ databases">
        <authorList>
            <consortium name="Pathogen Informatics"/>
            <person name="Doyle S."/>
        </authorList>
    </citation>
    <scope>NUCLEOTIDE SEQUENCE [LARGE SCALE GENOMIC DNA]</scope>
    <source>
        <strain evidence="2 3">NCTC12957</strain>
    </source>
</reference>
<gene>
    <name evidence="2" type="ORF">NCTC12957_01426</name>
</gene>
<protein>
    <submittedName>
        <fullName evidence="2">Uncharacterized protein</fullName>
    </submittedName>
</protein>
<feature type="region of interest" description="Disordered" evidence="1">
    <location>
        <begin position="1"/>
        <end position="29"/>
    </location>
</feature>
<evidence type="ECO:0000313" key="3">
    <source>
        <dbReference type="Proteomes" id="UP000255213"/>
    </source>
</evidence>
<proteinExistence type="predicted"/>
<dbReference type="AlphaFoldDB" id="A0A380IFH4"/>
<evidence type="ECO:0000313" key="2">
    <source>
        <dbReference type="EMBL" id="SUN07831.1"/>
    </source>
</evidence>